<evidence type="ECO:0000256" key="18">
    <source>
        <dbReference type="SAM" id="MobiDB-lite"/>
    </source>
</evidence>
<keyword evidence="9 16" id="KW-0663">Pyridoxal phosphate</keyword>
<evidence type="ECO:0000256" key="7">
    <source>
        <dbReference type="ARBA" id="ARBA00022605"/>
    </source>
</evidence>
<evidence type="ECO:0000256" key="13">
    <source>
        <dbReference type="ARBA" id="ARBA00049229"/>
    </source>
</evidence>
<keyword evidence="6 17" id="KW-0032">Aminotransferase</keyword>
<comment type="cofactor">
    <cofactor evidence="1 16">
        <name>pyridoxal 5'-phosphate</name>
        <dbReference type="ChEBI" id="CHEBI:597326"/>
    </cofactor>
</comment>
<evidence type="ECO:0000256" key="4">
    <source>
        <dbReference type="ARBA" id="ARBA00005072"/>
    </source>
</evidence>
<dbReference type="Proteomes" id="UP001164390">
    <property type="component" value="Chromosome"/>
</dbReference>
<dbReference type="RefSeq" id="WP_271634614.1">
    <property type="nucleotide sequence ID" value="NZ_CP094970.1"/>
</dbReference>
<evidence type="ECO:0000313" key="20">
    <source>
        <dbReference type="Proteomes" id="UP001164390"/>
    </source>
</evidence>
<name>A0AA46YLP0_9ACTN</name>
<evidence type="ECO:0000256" key="17">
    <source>
        <dbReference type="RuleBase" id="RU004517"/>
    </source>
</evidence>
<gene>
    <name evidence="19" type="ORF">L0C25_01540</name>
</gene>
<dbReference type="PANTHER" id="PTHR11825:SF44">
    <property type="entry name" value="BRANCHED-CHAIN-AMINO-ACID AMINOTRANSFERASE"/>
    <property type="match status" value="1"/>
</dbReference>
<evidence type="ECO:0000256" key="9">
    <source>
        <dbReference type="ARBA" id="ARBA00022898"/>
    </source>
</evidence>
<dbReference type="PANTHER" id="PTHR11825">
    <property type="entry name" value="SUBGROUP IIII AMINOTRANSFERASE"/>
    <property type="match status" value="1"/>
</dbReference>
<dbReference type="InterPro" id="IPR001544">
    <property type="entry name" value="Aminotrans_IV"/>
</dbReference>
<evidence type="ECO:0000256" key="14">
    <source>
        <dbReference type="PIRSR" id="PIRSR006468-1"/>
    </source>
</evidence>
<feature type="compositionally biased region" description="Polar residues" evidence="18">
    <location>
        <begin position="1"/>
        <end position="16"/>
    </location>
</feature>
<comment type="catalytic activity">
    <reaction evidence="12 17">
        <text>L-isoleucine + 2-oxoglutarate = (S)-3-methyl-2-oxopentanoate + L-glutamate</text>
        <dbReference type="Rhea" id="RHEA:24801"/>
        <dbReference type="ChEBI" id="CHEBI:16810"/>
        <dbReference type="ChEBI" id="CHEBI:29985"/>
        <dbReference type="ChEBI" id="CHEBI:35146"/>
        <dbReference type="ChEBI" id="CHEBI:58045"/>
        <dbReference type="EC" id="2.6.1.42"/>
    </reaction>
</comment>
<evidence type="ECO:0000256" key="1">
    <source>
        <dbReference type="ARBA" id="ARBA00001933"/>
    </source>
</evidence>
<dbReference type="InterPro" id="IPR018300">
    <property type="entry name" value="Aminotrans_IV_CS"/>
</dbReference>
<evidence type="ECO:0000256" key="15">
    <source>
        <dbReference type="RuleBase" id="RU004106"/>
    </source>
</evidence>
<dbReference type="KEGG" id="sgrg:L0C25_01540"/>
<evidence type="ECO:0000313" key="19">
    <source>
        <dbReference type="EMBL" id="UYM05789.1"/>
    </source>
</evidence>
<keyword evidence="20" id="KW-1185">Reference proteome</keyword>
<keyword evidence="8 17" id="KW-0808">Transferase</keyword>
<accession>A0AA46YLP0</accession>
<evidence type="ECO:0000256" key="2">
    <source>
        <dbReference type="ARBA" id="ARBA00004824"/>
    </source>
</evidence>
<dbReference type="GO" id="GO:0004084">
    <property type="term" value="F:branched-chain-amino-acid transaminase activity"/>
    <property type="evidence" value="ECO:0007669"/>
    <property type="project" value="UniProtKB-EC"/>
</dbReference>
<proteinExistence type="inferred from homology"/>
<keyword evidence="10 17" id="KW-0100">Branched-chain amino acid biosynthesis</keyword>
<dbReference type="EC" id="2.6.1.42" evidence="17"/>
<comment type="pathway">
    <text evidence="2">Amino-acid biosynthesis; L-isoleucine biosynthesis; L-isoleucine from 2-oxobutanoate: step 4/4.</text>
</comment>
<dbReference type="InterPro" id="IPR005786">
    <property type="entry name" value="B_amino_transII"/>
</dbReference>
<dbReference type="AlphaFoldDB" id="A0AA46YLP0"/>
<comment type="catalytic activity">
    <reaction evidence="11 17">
        <text>L-valine + 2-oxoglutarate = 3-methyl-2-oxobutanoate + L-glutamate</text>
        <dbReference type="Rhea" id="RHEA:24813"/>
        <dbReference type="ChEBI" id="CHEBI:11851"/>
        <dbReference type="ChEBI" id="CHEBI:16810"/>
        <dbReference type="ChEBI" id="CHEBI:29985"/>
        <dbReference type="ChEBI" id="CHEBI:57762"/>
        <dbReference type="EC" id="2.6.1.42"/>
    </reaction>
</comment>
<dbReference type="InterPro" id="IPR033939">
    <property type="entry name" value="BCAT_family"/>
</dbReference>
<comment type="catalytic activity">
    <reaction evidence="13 17">
        <text>L-leucine + 2-oxoglutarate = 4-methyl-2-oxopentanoate + L-glutamate</text>
        <dbReference type="Rhea" id="RHEA:18321"/>
        <dbReference type="ChEBI" id="CHEBI:16810"/>
        <dbReference type="ChEBI" id="CHEBI:17865"/>
        <dbReference type="ChEBI" id="CHEBI:29985"/>
        <dbReference type="ChEBI" id="CHEBI:57427"/>
        <dbReference type="EC" id="2.6.1.42"/>
    </reaction>
</comment>
<comment type="similarity">
    <text evidence="5 15">Belongs to the class-IV pyridoxal-phosphate-dependent aminotransferase family.</text>
</comment>
<evidence type="ECO:0000256" key="3">
    <source>
        <dbReference type="ARBA" id="ARBA00004931"/>
    </source>
</evidence>
<keyword evidence="7 17" id="KW-0028">Amino-acid biosynthesis</keyword>
<comment type="pathway">
    <text evidence="3">Amino-acid biosynthesis; L-valine biosynthesis; L-valine from pyruvate: step 4/4.</text>
</comment>
<protein>
    <recommendedName>
        <fullName evidence="17">Branched-chain-amino-acid aminotransferase</fullName>
        <ecNumber evidence="17">2.6.1.42</ecNumber>
    </recommendedName>
</protein>
<evidence type="ECO:0000256" key="16">
    <source>
        <dbReference type="RuleBase" id="RU004516"/>
    </source>
</evidence>
<reference evidence="19" key="1">
    <citation type="submission" date="2022-01" db="EMBL/GenBank/DDBJ databases">
        <title>Nocardioidaceae gen. sp. A5X3R13.</title>
        <authorList>
            <person name="Lopez Marin M.A."/>
            <person name="Uhlik O."/>
        </authorList>
    </citation>
    <scope>NUCLEOTIDE SEQUENCE</scope>
    <source>
        <strain evidence="19">A5X3R13</strain>
    </source>
</reference>
<dbReference type="NCBIfam" id="TIGR01123">
    <property type="entry name" value="ilvE_II"/>
    <property type="match status" value="1"/>
</dbReference>
<dbReference type="EMBL" id="CP094970">
    <property type="protein sequence ID" value="UYM05789.1"/>
    <property type="molecule type" value="Genomic_DNA"/>
</dbReference>
<dbReference type="InterPro" id="IPR043131">
    <property type="entry name" value="BCAT-like_N"/>
</dbReference>
<feature type="region of interest" description="Disordered" evidence="18">
    <location>
        <begin position="1"/>
        <end position="21"/>
    </location>
</feature>
<dbReference type="Gene3D" id="3.30.470.10">
    <property type="match status" value="1"/>
</dbReference>
<evidence type="ECO:0000256" key="12">
    <source>
        <dbReference type="ARBA" id="ARBA00048798"/>
    </source>
</evidence>
<dbReference type="GO" id="GO:0009082">
    <property type="term" value="P:branched-chain amino acid biosynthetic process"/>
    <property type="evidence" value="ECO:0007669"/>
    <property type="project" value="UniProtKB-KW"/>
</dbReference>
<dbReference type="InterPro" id="IPR043132">
    <property type="entry name" value="BCAT-like_C"/>
</dbReference>
<evidence type="ECO:0000256" key="10">
    <source>
        <dbReference type="ARBA" id="ARBA00023304"/>
    </source>
</evidence>
<dbReference type="CDD" id="cd01557">
    <property type="entry name" value="BCAT_beta_family"/>
    <property type="match status" value="1"/>
</dbReference>
<evidence type="ECO:0000256" key="11">
    <source>
        <dbReference type="ARBA" id="ARBA00048212"/>
    </source>
</evidence>
<evidence type="ECO:0000256" key="6">
    <source>
        <dbReference type="ARBA" id="ARBA00022576"/>
    </source>
</evidence>
<dbReference type="SUPFAM" id="SSF56752">
    <property type="entry name" value="D-aminoacid aminotransferase-like PLP-dependent enzymes"/>
    <property type="match status" value="1"/>
</dbReference>
<dbReference type="Pfam" id="PF01063">
    <property type="entry name" value="Aminotran_4"/>
    <property type="match status" value="1"/>
</dbReference>
<evidence type="ECO:0000256" key="5">
    <source>
        <dbReference type="ARBA" id="ARBA00009320"/>
    </source>
</evidence>
<evidence type="ECO:0000256" key="8">
    <source>
        <dbReference type="ARBA" id="ARBA00022679"/>
    </source>
</evidence>
<dbReference type="NCBIfam" id="NF009897">
    <property type="entry name" value="PRK13357.1"/>
    <property type="match status" value="1"/>
</dbReference>
<feature type="modified residue" description="N6-(pyridoxal phosphate)lysine" evidence="14">
    <location>
        <position position="204"/>
    </location>
</feature>
<comment type="pathway">
    <text evidence="4">Amino-acid biosynthesis; L-leucine biosynthesis; L-leucine from 3-methyl-2-oxobutanoate: step 4/4.</text>
</comment>
<dbReference type="Gene3D" id="3.20.10.10">
    <property type="entry name" value="D-amino Acid Aminotransferase, subunit A, domain 2"/>
    <property type="match status" value="1"/>
</dbReference>
<dbReference type="PIRSF" id="PIRSF006468">
    <property type="entry name" value="BCAT1"/>
    <property type="match status" value="1"/>
</dbReference>
<dbReference type="GO" id="GO:0008652">
    <property type="term" value="P:amino acid biosynthetic process"/>
    <property type="evidence" value="ECO:0007669"/>
    <property type="project" value="UniProtKB-KW"/>
</dbReference>
<sequence>MTATVTHPISTTSNPAPATDERRAQVLGEPRFGTHFTDHMFMAEWSVGDGWQDPRVVPYGPLSIDPASSVLHYAQEIFEGLKAYAHPDGSIHAFRPYANAARMRRSAARLALPAVPDELFVGAVDALVRADAGWVPTDGEASLYLRPFMFATEAFFGVRAARRATFAVIASPAGPYFPGGVAPVEVWLSSEYARAGSGGTGAAKSGSNYAASLLPQAQAAAHGCDQVVFLDDVERRWVEEIGAMNLYFVFADGSIVTPELSGSILDGITRDSLKTIATAMGHEVVERRVDIDEWRDGVRDGRIAEVFACGTAAVVTPVGRLKWADGDVVHDAGVADCGRATVTRALRDELVGIQYGHAADPYGWMHQIVGGREPVAAVGGMG</sequence>
<dbReference type="InterPro" id="IPR036038">
    <property type="entry name" value="Aminotransferase-like"/>
</dbReference>
<dbReference type="PROSITE" id="PS00770">
    <property type="entry name" value="AA_TRANSFER_CLASS_4"/>
    <property type="match status" value="1"/>
</dbReference>
<organism evidence="19 20">
    <name type="scientific">Solicola gregarius</name>
    <dbReference type="NCBI Taxonomy" id="2908642"/>
    <lineage>
        <taxon>Bacteria</taxon>
        <taxon>Bacillati</taxon>
        <taxon>Actinomycetota</taxon>
        <taxon>Actinomycetes</taxon>
        <taxon>Propionibacteriales</taxon>
        <taxon>Nocardioidaceae</taxon>
        <taxon>Solicola</taxon>
    </lineage>
</organism>